<evidence type="ECO:0000313" key="2">
    <source>
        <dbReference type="Proteomes" id="UP001054837"/>
    </source>
</evidence>
<name>A0AAV4T7R1_9ARAC</name>
<organism evidence="1 2">
    <name type="scientific">Caerostris darwini</name>
    <dbReference type="NCBI Taxonomy" id="1538125"/>
    <lineage>
        <taxon>Eukaryota</taxon>
        <taxon>Metazoa</taxon>
        <taxon>Ecdysozoa</taxon>
        <taxon>Arthropoda</taxon>
        <taxon>Chelicerata</taxon>
        <taxon>Arachnida</taxon>
        <taxon>Araneae</taxon>
        <taxon>Araneomorphae</taxon>
        <taxon>Entelegynae</taxon>
        <taxon>Araneoidea</taxon>
        <taxon>Araneidae</taxon>
        <taxon>Caerostris</taxon>
    </lineage>
</organism>
<reference evidence="1 2" key="1">
    <citation type="submission" date="2021-06" db="EMBL/GenBank/DDBJ databases">
        <title>Caerostris darwini draft genome.</title>
        <authorList>
            <person name="Kono N."/>
            <person name="Arakawa K."/>
        </authorList>
    </citation>
    <scope>NUCLEOTIDE SEQUENCE [LARGE SCALE GENOMIC DNA]</scope>
</reference>
<evidence type="ECO:0000313" key="1">
    <source>
        <dbReference type="EMBL" id="GIY39978.1"/>
    </source>
</evidence>
<dbReference type="AlphaFoldDB" id="A0AAV4T7R1"/>
<keyword evidence="2" id="KW-1185">Reference proteome</keyword>
<dbReference type="EMBL" id="BPLQ01008865">
    <property type="protein sequence ID" value="GIY39978.1"/>
    <property type="molecule type" value="Genomic_DNA"/>
</dbReference>
<comment type="caution">
    <text evidence="1">The sequence shown here is derived from an EMBL/GenBank/DDBJ whole genome shotgun (WGS) entry which is preliminary data.</text>
</comment>
<sequence>MNILGVECRVGCLQHPVRFRTVICSRTYSTERRGKKLLDAKLFAEDFCSTHLSVLIYLLLLLWEEILGRISTYLKGNQPGLKNILHLVIDDVAPSSWKKKLSPDMLV</sequence>
<accession>A0AAV4T7R1</accession>
<gene>
    <name evidence="1" type="ORF">CDAR_52641</name>
</gene>
<dbReference type="Proteomes" id="UP001054837">
    <property type="component" value="Unassembled WGS sequence"/>
</dbReference>
<proteinExistence type="predicted"/>
<protein>
    <submittedName>
        <fullName evidence="1">Uncharacterized protein</fullName>
    </submittedName>
</protein>